<feature type="non-terminal residue" evidence="1">
    <location>
        <position position="1"/>
    </location>
</feature>
<dbReference type="HOGENOM" id="CLU_1763237_0_0_1"/>
<name>A0A067NTK5_PLEO1</name>
<dbReference type="Proteomes" id="UP000027073">
    <property type="component" value="Unassembled WGS sequence"/>
</dbReference>
<reference evidence="2" key="1">
    <citation type="journal article" date="2014" name="Proc. Natl. Acad. Sci. U.S.A.">
        <title>Extensive sampling of basidiomycete genomes demonstrates inadequacy of the white-rot/brown-rot paradigm for wood decay fungi.</title>
        <authorList>
            <person name="Riley R."/>
            <person name="Salamov A.A."/>
            <person name="Brown D.W."/>
            <person name="Nagy L.G."/>
            <person name="Floudas D."/>
            <person name="Held B.W."/>
            <person name="Levasseur A."/>
            <person name="Lombard V."/>
            <person name="Morin E."/>
            <person name="Otillar R."/>
            <person name="Lindquist E.A."/>
            <person name="Sun H."/>
            <person name="LaButti K.M."/>
            <person name="Schmutz J."/>
            <person name="Jabbour D."/>
            <person name="Luo H."/>
            <person name="Baker S.E."/>
            <person name="Pisabarro A.G."/>
            <person name="Walton J.D."/>
            <person name="Blanchette R.A."/>
            <person name="Henrissat B."/>
            <person name="Martin F."/>
            <person name="Cullen D."/>
            <person name="Hibbett D.S."/>
            <person name="Grigoriev I.V."/>
        </authorList>
    </citation>
    <scope>NUCLEOTIDE SEQUENCE [LARGE SCALE GENOMIC DNA]</scope>
    <source>
        <strain evidence="2">PC15</strain>
    </source>
</reference>
<accession>A0A067NTK5</accession>
<dbReference type="InParanoid" id="A0A067NTK5"/>
<dbReference type="AlphaFoldDB" id="A0A067NTK5"/>
<gene>
    <name evidence="1" type="ORF">PLEOSDRAFT_1025030</name>
</gene>
<dbReference type="VEuPathDB" id="FungiDB:PLEOSDRAFT_1025030"/>
<feature type="non-terminal residue" evidence="1">
    <location>
        <position position="148"/>
    </location>
</feature>
<protein>
    <submittedName>
        <fullName evidence="1">Uncharacterized protein</fullName>
    </submittedName>
</protein>
<evidence type="ECO:0000313" key="2">
    <source>
        <dbReference type="Proteomes" id="UP000027073"/>
    </source>
</evidence>
<dbReference type="Pfam" id="PF18951">
    <property type="entry name" value="DUF5695"/>
    <property type="match status" value="1"/>
</dbReference>
<proteinExistence type="predicted"/>
<sequence>WYIQQAVQTIQAMTGGRVGFVNDGLMGETVIRLLLDDLKREGLTANVTFVEGRMRTRATTWAGTRYPFGSEMAWDSTGQEGVYAWSKYFGNTATATNTLNSILAYQPGVPHWGYNGNARRYWDNIYGGKLQRIERQIHHYGSGLNALP</sequence>
<organism evidence="1 2">
    <name type="scientific">Pleurotus ostreatus (strain PC15)</name>
    <name type="common">Oyster mushroom</name>
    <dbReference type="NCBI Taxonomy" id="1137138"/>
    <lineage>
        <taxon>Eukaryota</taxon>
        <taxon>Fungi</taxon>
        <taxon>Dikarya</taxon>
        <taxon>Basidiomycota</taxon>
        <taxon>Agaricomycotina</taxon>
        <taxon>Agaricomycetes</taxon>
        <taxon>Agaricomycetidae</taxon>
        <taxon>Agaricales</taxon>
        <taxon>Pleurotineae</taxon>
        <taxon>Pleurotaceae</taxon>
        <taxon>Pleurotus</taxon>
    </lineage>
</organism>
<dbReference type="InterPro" id="IPR043750">
    <property type="entry name" value="DUF5695"/>
</dbReference>
<dbReference type="EMBL" id="KL198006">
    <property type="protein sequence ID" value="KDQ31403.1"/>
    <property type="molecule type" value="Genomic_DNA"/>
</dbReference>
<evidence type="ECO:0000313" key="1">
    <source>
        <dbReference type="EMBL" id="KDQ31403.1"/>
    </source>
</evidence>
<dbReference type="STRING" id="1137138.A0A067NTK5"/>